<sequence length="244" mass="27448">MMRLAEAQAKERRATSNEGSFQAKFEADREASLETDPVLQLVNSPLADMFTTVELDESSLVPVFSRRLFVDDIHFGGEDFDSCLATFDRLLTRFTQCRISISFTKCIFCQPKVDLLSHNISPEGIKADSKKLAAITELSFPTSMRGKQSFLGALNYYSRFNQDFVGYGAALYQLKEEDFGPGGDLSVAQRAFEALQTKVAEAPILKHFDRTKEVHVMLFANEWALSTTLMQEHEGKLHPVRFLG</sequence>
<feature type="region of interest" description="Disordered" evidence="1">
    <location>
        <begin position="1"/>
        <end position="21"/>
    </location>
</feature>
<reference evidence="5" key="1">
    <citation type="submission" date="2018-10" db="EMBL/GenBank/DDBJ databases">
        <title>Effector identification in a new, highly contiguous assembly of the strawberry crown rot pathogen Phytophthora cactorum.</title>
        <authorList>
            <person name="Armitage A.D."/>
            <person name="Nellist C.F."/>
            <person name="Bates H."/>
            <person name="Vickerstaff R.J."/>
            <person name="Harrison R.J."/>
        </authorList>
    </citation>
    <scope>NUCLEOTIDE SEQUENCE</scope>
    <source>
        <strain evidence="3">15-7</strain>
        <strain evidence="4">4032</strain>
        <strain evidence="5">4040</strain>
        <strain evidence="6">P415</strain>
    </source>
</reference>
<dbReference type="Proteomes" id="UP000736787">
    <property type="component" value="Unassembled WGS sequence"/>
</dbReference>
<evidence type="ECO:0000313" key="5">
    <source>
        <dbReference type="EMBL" id="KAG2888489.1"/>
    </source>
</evidence>
<evidence type="ECO:0000313" key="3">
    <source>
        <dbReference type="EMBL" id="KAG2821628.1"/>
    </source>
</evidence>
<gene>
    <name evidence="3" type="ORF">PC113_g22446</name>
    <name evidence="4" type="ORF">PC115_g22309</name>
    <name evidence="5" type="ORF">PC117_g24891</name>
    <name evidence="6" type="ORF">PC118_g22455</name>
</gene>
<dbReference type="EMBL" id="RCMK01001781">
    <property type="protein sequence ID" value="KAG2888489.1"/>
    <property type="molecule type" value="Genomic_DNA"/>
</dbReference>
<dbReference type="VEuPathDB" id="FungiDB:PC110_g9867"/>
<dbReference type="Proteomes" id="UP000774804">
    <property type="component" value="Unassembled WGS sequence"/>
</dbReference>
<evidence type="ECO:0000313" key="7">
    <source>
        <dbReference type="Proteomes" id="UP000736787"/>
    </source>
</evidence>
<dbReference type="Proteomes" id="UP000735874">
    <property type="component" value="Unassembled WGS sequence"/>
</dbReference>
<accession>A0A8T1AWN1</accession>
<evidence type="ECO:0000313" key="4">
    <source>
        <dbReference type="EMBL" id="KAG2881130.1"/>
    </source>
</evidence>
<name>A0A8T1AWN1_9STRA</name>
<organism evidence="5 7">
    <name type="scientific">Phytophthora cactorum</name>
    <dbReference type="NCBI Taxonomy" id="29920"/>
    <lineage>
        <taxon>Eukaryota</taxon>
        <taxon>Sar</taxon>
        <taxon>Stramenopiles</taxon>
        <taxon>Oomycota</taxon>
        <taxon>Peronosporomycetes</taxon>
        <taxon>Peronosporales</taxon>
        <taxon>Peronosporaceae</taxon>
        <taxon>Phytophthora</taxon>
    </lineage>
</organism>
<dbReference type="SUPFAM" id="SSF56672">
    <property type="entry name" value="DNA/RNA polymerases"/>
    <property type="match status" value="1"/>
</dbReference>
<evidence type="ECO:0000313" key="6">
    <source>
        <dbReference type="EMBL" id="KAG2960536.1"/>
    </source>
</evidence>
<dbReference type="AlphaFoldDB" id="A0A8T1AWN1"/>
<dbReference type="InterPro" id="IPR041577">
    <property type="entry name" value="RT_RNaseH_2"/>
</dbReference>
<dbReference type="Pfam" id="PF17919">
    <property type="entry name" value="RT_RNaseH_2"/>
    <property type="match status" value="1"/>
</dbReference>
<dbReference type="PANTHER" id="PTHR33064:SF37">
    <property type="entry name" value="RIBONUCLEASE H"/>
    <property type="match status" value="1"/>
</dbReference>
<dbReference type="PANTHER" id="PTHR33064">
    <property type="entry name" value="POL PROTEIN"/>
    <property type="match status" value="1"/>
</dbReference>
<dbReference type="EMBL" id="RCML01001758">
    <property type="protein sequence ID" value="KAG2960536.1"/>
    <property type="molecule type" value="Genomic_DNA"/>
</dbReference>
<feature type="domain" description="Reverse transcriptase/retrotransposon-derived protein RNase H-like" evidence="2">
    <location>
        <begin position="188"/>
        <end position="243"/>
    </location>
</feature>
<proteinExistence type="predicted"/>
<dbReference type="EMBL" id="RCMI01001793">
    <property type="protein sequence ID" value="KAG2881130.1"/>
    <property type="molecule type" value="Genomic_DNA"/>
</dbReference>
<dbReference type="Proteomes" id="UP000697107">
    <property type="component" value="Unassembled WGS sequence"/>
</dbReference>
<protein>
    <recommendedName>
        <fullName evidence="2">Reverse transcriptase/retrotransposon-derived protein RNase H-like domain-containing protein</fullName>
    </recommendedName>
</protein>
<dbReference type="InterPro" id="IPR051320">
    <property type="entry name" value="Viral_Replic_Matur_Polypro"/>
</dbReference>
<dbReference type="Gene3D" id="3.30.70.270">
    <property type="match status" value="2"/>
</dbReference>
<evidence type="ECO:0000256" key="1">
    <source>
        <dbReference type="SAM" id="MobiDB-lite"/>
    </source>
</evidence>
<dbReference type="EMBL" id="RCMG01001702">
    <property type="protein sequence ID" value="KAG2821628.1"/>
    <property type="molecule type" value="Genomic_DNA"/>
</dbReference>
<comment type="caution">
    <text evidence="5">The sequence shown here is derived from an EMBL/GenBank/DDBJ whole genome shotgun (WGS) entry which is preliminary data.</text>
</comment>
<dbReference type="InterPro" id="IPR043502">
    <property type="entry name" value="DNA/RNA_pol_sf"/>
</dbReference>
<evidence type="ECO:0000259" key="2">
    <source>
        <dbReference type="Pfam" id="PF17919"/>
    </source>
</evidence>
<dbReference type="InterPro" id="IPR043128">
    <property type="entry name" value="Rev_trsase/Diguanyl_cyclase"/>
</dbReference>